<keyword evidence="2" id="KW-1185">Reference proteome</keyword>
<dbReference type="EMBL" id="CAJVPY010002527">
    <property type="protein sequence ID" value="CAG8563487.1"/>
    <property type="molecule type" value="Genomic_DNA"/>
</dbReference>
<organism evidence="1 2">
    <name type="scientific">Dentiscutata erythropus</name>
    <dbReference type="NCBI Taxonomy" id="1348616"/>
    <lineage>
        <taxon>Eukaryota</taxon>
        <taxon>Fungi</taxon>
        <taxon>Fungi incertae sedis</taxon>
        <taxon>Mucoromycota</taxon>
        <taxon>Glomeromycotina</taxon>
        <taxon>Glomeromycetes</taxon>
        <taxon>Diversisporales</taxon>
        <taxon>Gigasporaceae</taxon>
        <taxon>Dentiscutata</taxon>
    </lineage>
</organism>
<gene>
    <name evidence="1" type="ORF">DERYTH_LOCUS5852</name>
</gene>
<name>A0A9N9FVQ9_9GLOM</name>
<dbReference type="AlphaFoldDB" id="A0A9N9FVQ9"/>
<evidence type="ECO:0000313" key="2">
    <source>
        <dbReference type="Proteomes" id="UP000789405"/>
    </source>
</evidence>
<protein>
    <submittedName>
        <fullName evidence="1">28797_t:CDS:1</fullName>
    </submittedName>
</protein>
<comment type="caution">
    <text evidence="1">The sequence shown here is derived from an EMBL/GenBank/DDBJ whole genome shotgun (WGS) entry which is preliminary data.</text>
</comment>
<evidence type="ECO:0000313" key="1">
    <source>
        <dbReference type="EMBL" id="CAG8563487.1"/>
    </source>
</evidence>
<dbReference type="OrthoDB" id="10592162at2759"/>
<accession>A0A9N9FVQ9</accession>
<proteinExistence type="predicted"/>
<dbReference type="Proteomes" id="UP000789405">
    <property type="component" value="Unassembled WGS sequence"/>
</dbReference>
<reference evidence="1" key="1">
    <citation type="submission" date="2021-06" db="EMBL/GenBank/DDBJ databases">
        <authorList>
            <person name="Kallberg Y."/>
            <person name="Tangrot J."/>
            <person name="Rosling A."/>
        </authorList>
    </citation>
    <scope>NUCLEOTIDE SEQUENCE</scope>
    <source>
        <strain evidence="1">MA453B</strain>
    </source>
</reference>
<sequence>MFKELIGEPRLCHLLSGWCIDDRSFSIHAPQEYSQDCLTNTYDLFFCTSIDSSSTDCLTNTYDLFFCTSIDSSSTDCLMNTYDLFF</sequence>